<dbReference type="EMBL" id="LSYS01003973">
    <property type="protein sequence ID" value="OPJ81527.1"/>
    <property type="molecule type" value="Genomic_DNA"/>
</dbReference>
<comment type="caution">
    <text evidence="1">The sequence shown here is derived from an EMBL/GenBank/DDBJ whole genome shotgun (WGS) entry which is preliminary data.</text>
</comment>
<sequence length="99" mass="11044">MRITWGALRWGRVSRSLFSQAARLGGWLTPGVELVYLKNPSGMSDVFPGALQLSPSMKDYLESACFGFTSLQSSCVKMEVPIQSGFHKSRMKELFIPLQ</sequence>
<gene>
    <name evidence="1" type="ORF">AV530_009957</name>
</gene>
<reference evidence="1 2" key="1">
    <citation type="submission" date="2016-02" db="EMBL/GenBank/DDBJ databases">
        <title>Band-tailed pigeon sequencing and assembly.</title>
        <authorList>
            <person name="Soares A.E."/>
            <person name="Novak B.J."/>
            <person name="Rice E.S."/>
            <person name="O'Connell B."/>
            <person name="Chang D."/>
            <person name="Weber S."/>
            <person name="Shapiro B."/>
        </authorList>
    </citation>
    <scope>NUCLEOTIDE SEQUENCE [LARGE SCALE GENOMIC DNA]</scope>
    <source>
        <strain evidence="1">BTP2013</strain>
        <tissue evidence="1">Blood</tissue>
    </source>
</reference>
<dbReference type="Proteomes" id="UP000190648">
    <property type="component" value="Unassembled WGS sequence"/>
</dbReference>
<proteinExistence type="predicted"/>
<name>A0A1V4KCC3_PATFA</name>
<organism evidence="1 2">
    <name type="scientific">Patagioenas fasciata monilis</name>
    <dbReference type="NCBI Taxonomy" id="372326"/>
    <lineage>
        <taxon>Eukaryota</taxon>
        <taxon>Metazoa</taxon>
        <taxon>Chordata</taxon>
        <taxon>Craniata</taxon>
        <taxon>Vertebrata</taxon>
        <taxon>Euteleostomi</taxon>
        <taxon>Archelosauria</taxon>
        <taxon>Archosauria</taxon>
        <taxon>Dinosauria</taxon>
        <taxon>Saurischia</taxon>
        <taxon>Theropoda</taxon>
        <taxon>Coelurosauria</taxon>
        <taxon>Aves</taxon>
        <taxon>Neognathae</taxon>
        <taxon>Neoaves</taxon>
        <taxon>Columbimorphae</taxon>
        <taxon>Columbiformes</taxon>
        <taxon>Columbidae</taxon>
        <taxon>Patagioenas</taxon>
    </lineage>
</organism>
<evidence type="ECO:0000313" key="1">
    <source>
        <dbReference type="EMBL" id="OPJ81527.1"/>
    </source>
</evidence>
<accession>A0A1V4KCC3</accession>
<keyword evidence="2" id="KW-1185">Reference proteome</keyword>
<protein>
    <submittedName>
        <fullName evidence="1">Uncharacterized protein</fullName>
    </submittedName>
</protein>
<evidence type="ECO:0000313" key="2">
    <source>
        <dbReference type="Proteomes" id="UP000190648"/>
    </source>
</evidence>
<dbReference type="AlphaFoldDB" id="A0A1V4KCC3"/>